<dbReference type="InterPro" id="IPR018378">
    <property type="entry name" value="C-type_lectin_CS"/>
</dbReference>
<dbReference type="InterPro" id="IPR001304">
    <property type="entry name" value="C-type_lectin-like"/>
</dbReference>
<dbReference type="PROSITE" id="PS50041">
    <property type="entry name" value="C_TYPE_LECTIN_2"/>
    <property type="match status" value="1"/>
</dbReference>
<keyword evidence="7" id="KW-1185">Reference proteome</keyword>
<dbReference type="Ensembl" id="ENSMUNT00000011793.2">
    <property type="protein sequence ID" value="ENSMUNP00000010204.2"/>
    <property type="gene ID" value="ENSMUNG00000008068.2"/>
</dbReference>
<dbReference type="InterPro" id="IPR016187">
    <property type="entry name" value="CTDL_fold"/>
</dbReference>
<accession>A0A8C6JBQ0</accession>
<evidence type="ECO:0000256" key="3">
    <source>
        <dbReference type="ARBA" id="ARBA00022729"/>
    </source>
</evidence>
<dbReference type="SUPFAM" id="SSF56436">
    <property type="entry name" value="C-type lectin-like"/>
    <property type="match status" value="1"/>
</dbReference>
<keyword evidence="5" id="KW-1015">Disulfide bond</keyword>
<dbReference type="GO" id="GO:0005615">
    <property type="term" value="C:extracellular space"/>
    <property type="evidence" value="ECO:0007669"/>
    <property type="project" value="TreeGrafter"/>
</dbReference>
<sequence>HFVGLPKSLNTEVHKVLNLKHRLSRLKGGNFSCFYFFSSQSKVDFASALASCEDARGTLATPMNEEENKAILGIVKEYNQYAYLGIKIGEDAGQFKYLNGIPVNYTKWYQNEPNGKRTEKCVEMYNDGSWNDKKCNLRRLTICEF</sequence>
<evidence type="ECO:0000313" key="7">
    <source>
        <dbReference type="Proteomes" id="UP000694405"/>
    </source>
</evidence>
<evidence type="ECO:0000313" key="6">
    <source>
        <dbReference type="Ensembl" id="ENSMUNP00000010204.2"/>
    </source>
</evidence>
<dbReference type="AlphaFoldDB" id="A0A8C6JBQ0"/>
<dbReference type="Gene3D" id="3.10.100.10">
    <property type="entry name" value="Mannose-Binding Protein A, subunit A"/>
    <property type="match status" value="1"/>
</dbReference>
<dbReference type="PANTHER" id="PTHR22799">
    <property type="entry name" value="TETRANECTIN-RELATED"/>
    <property type="match status" value="1"/>
</dbReference>
<dbReference type="PROSITE" id="PS00615">
    <property type="entry name" value="C_TYPE_LECTIN_1"/>
    <property type="match status" value="1"/>
</dbReference>
<evidence type="ECO:0000256" key="4">
    <source>
        <dbReference type="ARBA" id="ARBA00022734"/>
    </source>
</evidence>
<dbReference type="SMART" id="SM00034">
    <property type="entry name" value="CLECT"/>
    <property type="match status" value="1"/>
</dbReference>
<evidence type="ECO:0000256" key="2">
    <source>
        <dbReference type="ARBA" id="ARBA00022525"/>
    </source>
</evidence>
<dbReference type="GO" id="GO:0008083">
    <property type="term" value="F:growth factor activity"/>
    <property type="evidence" value="ECO:0007669"/>
    <property type="project" value="TreeGrafter"/>
</dbReference>
<protein>
    <submittedName>
        <fullName evidence="6">Uncharacterized protein</fullName>
    </submittedName>
</protein>
<organism evidence="6 7">
    <name type="scientific">Melopsittacus undulatus</name>
    <name type="common">Budgerigar</name>
    <name type="synonym">Psittacus undulatus</name>
    <dbReference type="NCBI Taxonomy" id="13146"/>
    <lineage>
        <taxon>Eukaryota</taxon>
        <taxon>Metazoa</taxon>
        <taxon>Chordata</taxon>
        <taxon>Craniata</taxon>
        <taxon>Vertebrata</taxon>
        <taxon>Euteleostomi</taxon>
        <taxon>Archelosauria</taxon>
        <taxon>Archosauria</taxon>
        <taxon>Dinosauria</taxon>
        <taxon>Saurischia</taxon>
        <taxon>Theropoda</taxon>
        <taxon>Coelurosauria</taxon>
        <taxon>Aves</taxon>
        <taxon>Neognathae</taxon>
        <taxon>Neoaves</taxon>
        <taxon>Telluraves</taxon>
        <taxon>Australaves</taxon>
        <taxon>Psittaciformes</taxon>
        <taxon>Psittaculidae</taxon>
        <taxon>Melopsittacus</taxon>
    </lineage>
</organism>
<comment type="subcellular location">
    <subcellularLocation>
        <location evidence="1">Secreted</location>
    </subcellularLocation>
</comment>
<evidence type="ECO:0000256" key="5">
    <source>
        <dbReference type="ARBA" id="ARBA00023157"/>
    </source>
</evidence>
<reference evidence="6" key="2">
    <citation type="submission" date="2025-08" db="UniProtKB">
        <authorList>
            <consortium name="Ensembl"/>
        </authorList>
    </citation>
    <scope>IDENTIFICATION</scope>
</reference>
<dbReference type="PANTHER" id="PTHR22799:SF1">
    <property type="entry name" value="C-TYPE LECTIN DOMAIN FAMILY 11 MEMBER A"/>
    <property type="match status" value="1"/>
</dbReference>
<keyword evidence="3" id="KW-0732">Signal</keyword>
<dbReference type="Proteomes" id="UP000694405">
    <property type="component" value="Chromosome 4"/>
</dbReference>
<evidence type="ECO:0000256" key="1">
    <source>
        <dbReference type="ARBA" id="ARBA00004613"/>
    </source>
</evidence>
<reference evidence="6" key="1">
    <citation type="submission" date="2020-03" db="EMBL/GenBank/DDBJ databases">
        <title>Melopsittacus undulatus (budgerigar) genome, bMelUnd1, maternal haplotype with Z.</title>
        <authorList>
            <person name="Gedman G."/>
            <person name="Mountcastle J."/>
            <person name="Haase B."/>
            <person name="Formenti G."/>
            <person name="Wright T."/>
            <person name="Apodaca J."/>
            <person name="Pelan S."/>
            <person name="Chow W."/>
            <person name="Rhie A."/>
            <person name="Howe K."/>
            <person name="Fedrigo O."/>
            <person name="Jarvis E.D."/>
        </authorList>
    </citation>
    <scope>NUCLEOTIDE SEQUENCE [LARGE SCALE GENOMIC DNA]</scope>
</reference>
<dbReference type="Pfam" id="PF00059">
    <property type="entry name" value="Lectin_C"/>
    <property type="match status" value="1"/>
</dbReference>
<keyword evidence="4" id="KW-0430">Lectin</keyword>
<proteinExistence type="predicted"/>
<dbReference type="InterPro" id="IPR051663">
    <property type="entry name" value="CLec_Tetranectin-domain"/>
</dbReference>
<dbReference type="GO" id="GO:0001503">
    <property type="term" value="P:ossification"/>
    <property type="evidence" value="ECO:0007669"/>
    <property type="project" value="TreeGrafter"/>
</dbReference>
<dbReference type="GO" id="GO:0030246">
    <property type="term" value="F:carbohydrate binding"/>
    <property type="evidence" value="ECO:0007669"/>
    <property type="project" value="UniProtKB-KW"/>
</dbReference>
<keyword evidence="2" id="KW-0964">Secreted</keyword>
<reference evidence="6" key="3">
    <citation type="submission" date="2025-09" db="UniProtKB">
        <authorList>
            <consortium name="Ensembl"/>
        </authorList>
    </citation>
    <scope>IDENTIFICATION</scope>
</reference>
<dbReference type="InterPro" id="IPR016186">
    <property type="entry name" value="C-type_lectin-like/link_sf"/>
</dbReference>
<accession>A0A8V5GGP7</accession>
<name>A0A8C6JBQ0_MELUD</name>